<proteinExistence type="predicted"/>
<dbReference type="Proteomes" id="UP001152607">
    <property type="component" value="Unassembled WGS sequence"/>
</dbReference>
<evidence type="ECO:0000313" key="2">
    <source>
        <dbReference type="Proteomes" id="UP001152607"/>
    </source>
</evidence>
<dbReference type="EMBL" id="CAOQHR010000009">
    <property type="protein sequence ID" value="CAI6339495.1"/>
    <property type="molecule type" value="Genomic_DNA"/>
</dbReference>
<gene>
    <name evidence="1" type="ORF">PDIGIT_LOCUS12655</name>
</gene>
<name>A0A9W4UNZ9_9PLEO</name>
<comment type="caution">
    <text evidence="1">The sequence shown here is derived from an EMBL/GenBank/DDBJ whole genome shotgun (WGS) entry which is preliminary data.</text>
</comment>
<dbReference type="AlphaFoldDB" id="A0A9W4UNZ9"/>
<organism evidence="1 2">
    <name type="scientific">Periconia digitata</name>
    <dbReference type="NCBI Taxonomy" id="1303443"/>
    <lineage>
        <taxon>Eukaryota</taxon>
        <taxon>Fungi</taxon>
        <taxon>Dikarya</taxon>
        <taxon>Ascomycota</taxon>
        <taxon>Pezizomycotina</taxon>
        <taxon>Dothideomycetes</taxon>
        <taxon>Pleosporomycetidae</taxon>
        <taxon>Pleosporales</taxon>
        <taxon>Massarineae</taxon>
        <taxon>Periconiaceae</taxon>
        <taxon>Periconia</taxon>
    </lineage>
</organism>
<keyword evidence="2" id="KW-1185">Reference proteome</keyword>
<reference evidence="1" key="1">
    <citation type="submission" date="2023-01" db="EMBL/GenBank/DDBJ databases">
        <authorList>
            <person name="Van Ghelder C."/>
            <person name="Rancurel C."/>
        </authorList>
    </citation>
    <scope>NUCLEOTIDE SEQUENCE</scope>
    <source>
        <strain evidence="1">CNCM I-4278</strain>
    </source>
</reference>
<sequence>MASSNKVLSPYNSPLLGIHAPELEMKRQNCATFGICSVDRASQRSFRTDVQDATIPLGPSEYRAGRSSQLFPVHFH</sequence>
<protein>
    <submittedName>
        <fullName evidence="1">Uncharacterized protein</fullName>
    </submittedName>
</protein>
<accession>A0A9W4UNZ9</accession>
<evidence type="ECO:0000313" key="1">
    <source>
        <dbReference type="EMBL" id="CAI6339495.1"/>
    </source>
</evidence>